<organism evidence="11 12">
    <name type="scientific">Cucurbita argyrosperma subsp. sororia</name>
    <dbReference type="NCBI Taxonomy" id="37648"/>
    <lineage>
        <taxon>Eukaryota</taxon>
        <taxon>Viridiplantae</taxon>
        <taxon>Streptophyta</taxon>
        <taxon>Embryophyta</taxon>
        <taxon>Tracheophyta</taxon>
        <taxon>Spermatophyta</taxon>
        <taxon>Magnoliopsida</taxon>
        <taxon>eudicotyledons</taxon>
        <taxon>Gunneridae</taxon>
        <taxon>Pentapetalae</taxon>
        <taxon>rosids</taxon>
        <taxon>fabids</taxon>
        <taxon>Cucurbitales</taxon>
        <taxon>Cucurbitaceae</taxon>
        <taxon>Cucurbiteae</taxon>
        <taxon>Cucurbita</taxon>
    </lineage>
</organism>
<feature type="transmembrane region" description="Helical" evidence="8">
    <location>
        <begin position="21"/>
        <end position="46"/>
    </location>
</feature>
<dbReference type="PROSITE" id="PS50030">
    <property type="entry name" value="UBA"/>
    <property type="match status" value="1"/>
</dbReference>
<dbReference type="EMBL" id="JAGKQH010000002">
    <property type="protein sequence ID" value="KAG6605766.1"/>
    <property type="molecule type" value="Genomic_DNA"/>
</dbReference>
<feature type="domain" description="UBC core" evidence="10">
    <location>
        <begin position="284"/>
        <end position="430"/>
    </location>
</feature>
<dbReference type="SMART" id="SM00212">
    <property type="entry name" value="UBCc"/>
    <property type="match status" value="1"/>
</dbReference>
<dbReference type="CDD" id="cd23792">
    <property type="entry name" value="UBCc_UBE2D"/>
    <property type="match status" value="1"/>
</dbReference>
<dbReference type="AlphaFoldDB" id="A0AAV6P3H4"/>
<keyword evidence="8" id="KW-0472">Membrane</keyword>
<name>A0AAV6P3H4_9ROSI</name>
<accession>A0AAV6P3H4</accession>
<feature type="active site" description="Glycyl thioester intermediate" evidence="6">
    <location>
        <position position="368"/>
    </location>
</feature>
<dbReference type="PROSITE" id="PS00183">
    <property type="entry name" value="UBC_1"/>
    <property type="match status" value="1"/>
</dbReference>
<keyword evidence="1" id="KW-0808">Transferase</keyword>
<feature type="region of interest" description="Disordered" evidence="7">
    <location>
        <begin position="172"/>
        <end position="194"/>
    </location>
</feature>
<dbReference type="FunFam" id="3.10.110.10:FF:000001">
    <property type="entry name" value="Ubiquitin-conjugating enzyme 28, E2"/>
    <property type="match status" value="1"/>
</dbReference>
<comment type="caution">
    <text evidence="11">The sequence shown here is derived from an EMBL/GenBank/DDBJ whole genome shotgun (WGS) entry which is preliminary data.</text>
</comment>
<keyword evidence="3" id="KW-0833">Ubl conjugation pathway</keyword>
<keyword evidence="8" id="KW-1133">Transmembrane helix</keyword>
<protein>
    <submittedName>
        <fullName evidence="11">Ubiquitin-conjugating enzyme E2 10</fullName>
    </submittedName>
</protein>
<keyword evidence="4" id="KW-0067">ATP-binding</keyword>
<feature type="non-terminal residue" evidence="11">
    <location>
        <position position="1"/>
    </location>
</feature>
<proteinExistence type="predicted"/>
<evidence type="ECO:0000259" key="10">
    <source>
        <dbReference type="PROSITE" id="PS50127"/>
    </source>
</evidence>
<feature type="domain" description="UBA" evidence="9">
    <location>
        <begin position="225"/>
        <end position="267"/>
    </location>
</feature>
<dbReference type="Proteomes" id="UP000685013">
    <property type="component" value="Chromosome 2"/>
</dbReference>
<dbReference type="GO" id="GO:0004842">
    <property type="term" value="F:ubiquitin-protein transferase activity"/>
    <property type="evidence" value="ECO:0007669"/>
    <property type="project" value="UniProtKB-ARBA"/>
</dbReference>
<evidence type="ECO:0000313" key="11">
    <source>
        <dbReference type="EMBL" id="KAG6605766.1"/>
    </source>
</evidence>
<reference evidence="11 12" key="1">
    <citation type="journal article" date="2021" name="Hortic Res">
        <title>The domestication of Cucurbita argyrosperma as revealed by the genome of its wild relative.</title>
        <authorList>
            <person name="Barrera-Redondo J."/>
            <person name="Sanchez-de la Vega G."/>
            <person name="Aguirre-Liguori J.A."/>
            <person name="Castellanos-Morales G."/>
            <person name="Gutierrez-Guerrero Y.T."/>
            <person name="Aguirre-Dugua X."/>
            <person name="Aguirre-Planter E."/>
            <person name="Tenaillon M.I."/>
            <person name="Lira-Saade R."/>
            <person name="Eguiarte L.E."/>
        </authorList>
    </citation>
    <scope>NUCLEOTIDE SEQUENCE [LARGE SCALE GENOMIC DNA]</scope>
    <source>
        <strain evidence="11">JBR-2021</strain>
    </source>
</reference>
<evidence type="ECO:0000256" key="4">
    <source>
        <dbReference type="ARBA" id="ARBA00022840"/>
    </source>
</evidence>
<dbReference type="Pfam" id="PF00179">
    <property type="entry name" value="UQ_con"/>
    <property type="match status" value="1"/>
</dbReference>
<evidence type="ECO:0000313" key="12">
    <source>
        <dbReference type="Proteomes" id="UP000685013"/>
    </source>
</evidence>
<keyword evidence="12" id="KW-1185">Reference proteome</keyword>
<keyword evidence="2" id="KW-0547">Nucleotide-binding</keyword>
<dbReference type="GO" id="GO:0006511">
    <property type="term" value="P:ubiquitin-dependent protein catabolic process"/>
    <property type="evidence" value="ECO:0007669"/>
    <property type="project" value="UniProtKB-ARBA"/>
</dbReference>
<feature type="transmembrane region" description="Helical" evidence="8">
    <location>
        <begin position="260"/>
        <end position="283"/>
    </location>
</feature>
<dbReference type="FunFam" id="1.20.120.1920:FF:000003">
    <property type="entry name" value="Ubiquitin-associated/translation elongation factor EF1B protein"/>
    <property type="match status" value="1"/>
</dbReference>
<dbReference type="CDD" id="cd14316">
    <property type="entry name" value="UBA2_UBAP1_like"/>
    <property type="match status" value="1"/>
</dbReference>
<gene>
    <name evidence="11" type="primary">UBC10</name>
    <name evidence="11" type="ORF">SDJN03_03083</name>
</gene>
<evidence type="ECO:0000259" key="9">
    <source>
        <dbReference type="PROSITE" id="PS50030"/>
    </source>
</evidence>
<evidence type="ECO:0000256" key="6">
    <source>
        <dbReference type="PROSITE-ProRule" id="PRU10133"/>
    </source>
</evidence>
<comment type="pathway">
    <text evidence="5">Protein modification.</text>
</comment>
<evidence type="ECO:0000256" key="7">
    <source>
        <dbReference type="SAM" id="MobiDB-lite"/>
    </source>
</evidence>
<evidence type="ECO:0000256" key="1">
    <source>
        <dbReference type="ARBA" id="ARBA00022679"/>
    </source>
</evidence>
<evidence type="ECO:0000256" key="5">
    <source>
        <dbReference type="ARBA" id="ARBA00043952"/>
    </source>
</evidence>
<dbReference type="PANTHER" id="PTHR24068">
    <property type="entry name" value="UBIQUITIN-CONJUGATING ENZYME E2"/>
    <property type="match status" value="1"/>
</dbReference>
<keyword evidence="8" id="KW-0812">Transmembrane</keyword>
<dbReference type="GO" id="GO:0005524">
    <property type="term" value="F:ATP binding"/>
    <property type="evidence" value="ECO:0007669"/>
    <property type="project" value="UniProtKB-KW"/>
</dbReference>
<feature type="region of interest" description="Disordered" evidence="7">
    <location>
        <begin position="84"/>
        <end position="121"/>
    </location>
</feature>
<evidence type="ECO:0000256" key="2">
    <source>
        <dbReference type="ARBA" id="ARBA00022741"/>
    </source>
</evidence>
<feature type="compositionally biased region" description="Low complexity" evidence="7">
    <location>
        <begin position="107"/>
        <end position="119"/>
    </location>
</feature>
<dbReference type="InterPro" id="IPR015940">
    <property type="entry name" value="UBA"/>
</dbReference>
<dbReference type="PROSITE" id="PS50127">
    <property type="entry name" value="UBC_2"/>
    <property type="match status" value="1"/>
</dbReference>
<evidence type="ECO:0000256" key="8">
    <source>
        <dbReference type="SAM" id="Phobius"/>
    </source>
</evidence>
<dbReference type="InterPro" id="IPR000608">
    <property type="entry name" value="UBC"/>
</dbReference>
<sequence length="431" mass="47821">METAYEMTIYKVHFSAKHSSWIVHRLCLSVFDCTVVFFLLLSAMAYDYRNKPGYYNAHPPMYGPAASSSPSPSIHPMYTQSMYPRIGQQGHSPAPPVARVSSHHHSSSAAPSPSSPSSSGLGIRVTIKPEYRITPPPQLSPQVGDIPRSNFQFDFEFEKKVLAEAEKETPNWNRFGLEHPPSRPVESSSSMGSPGDPVVSKYVASGLSREAVSLAVANYGDNPTKVQEFVKGYTLLREMGFPSNKVVEALLMYDNDTDKAVAHFLGGIFFNLCFSAVISRFFLMASKRILKELKDLQKDPPTSCSAGPVAEDMFHWQATIMGPPDSPYAGGVFLVTIHFPPDYPFKPPKVAFRTKVFHPNINSNGSICLDILKEQWSPALTISKVLLSICSLLTDPNPDDPLVPEIAHMYKTDRNKYETTARSWTQKYAMG</sequence>
<dbReference type="InterPro" id="IPR023313">
    <property type="entry name" value="UBQ-conjugating_AS"/>
</dbReference>
<evidence type="ECO:0000256" key="3">
    <source>
        <dbReference type="ARBA" id="ARBA00022786"/>
    </source>
</evidence>